<reference evidence="3" key="1">
    <citation type="journal article" date="2017" name="BMC Genomics">
        <title>Gapless genome assembly of Colletotrichum higginsianum reveals chromosome structure and association of transposable elements with secondary metabolite gene clusters.</title>
        <authorList>
            <person name="Dallery J.-F."/>
            <person name="Lapalu N."/>
            <person name="Zampounis A."/>
            <person name="Pigne S."/>
            <person name="Luyten I."/>
            <person name="Amselem J."/>
            <person name="Wittenberg A.H.J."/>
            <person name="Zhou S."/>
            <person name="de Queiroz M.V."/>
            <person name="Robin G.P."/>
            <person name="Auger A."/>
            <person name="Hainaut M."/>
            <person name="Henrissat B."/>
            <person name="Kim K.-T."/>
            <person name="Lee Y.-H."/>
            <person name="Lespinet O."/>
            <person name="Schwartz D.C."/>
            <person name="Thon M.R."/>
            <person name="O'Connell R.J."/>
        </authorList>
    </citation>
    <scope>NUCLEOTIDE SEQUENCE [LARGE SCALE GENOMIC DNA]</scope>
    <source>
        <strain evidence="3">IMI 349063</strain>
    </source>
</reference>
<dbReference type="AlphaFoldDB" id="A0A1B7XQZ5"/>
<proteinExistence type="predicted"/>
<feature type="region of interest" description="Disordered" evidence="1">
    <location>
        <begin position="1"/>
        <end position="79"/>
    </location>
</feature>
<feature type="compositionally biased region" description="Low complexity" evidence="1">
    <location>
        <begin position="68"/>
        <end position="79"/>
    </location>
</feature>
<accession>A0A1B7XQZ5</accession>
<feature type="compositionally biased region" description="Low complexity" evidence="1">
    <location>
        <begin position="20"/>
        <end position="31"/>
    </location>
</feature>
<sequence length="79" mass="8281">MGDLVNALFVSSPPGPSPISSPSLRPSQLLPDTLQGQYFDVDDDNDRENNTVDLPGAKAADPIQVEDGTSSTESYSGGE</sequence>
<evidence type="ECO:0000313" key="3">
    <source>
        <dbReference type="Proteomes" id="UP000092177"/>
    </source>
</evidence>
<gene>
    <name evidence="2" type="ORF">CH63R_14480</name>
</gene>
<dbReference type="GeneID" id="28873561"/>
<organism evidence="2 3">
    <name type="scientific">Colletotrichum higginsianum (strain IMI 349063)</name>
    <name type="common">Crucifer anthracnose fungus</name>
    <dbReference type="NCBI Taxonomy" id="759273"/>
    <lineage>
        <taxon>Eukaryota</taxon>
        <taxon>Fungi</taxon>
        <taxon>Dikarya</taxon>
        <taxon>Ascomycota</taxon>
        <taxon>Pezizomycotina</taxon>
        <taxon>Sordariomycetes</taxon>
        <taxon>Hypocreomycetidae</taxon>
        <taxon>Glomerellales</taxon>
        <taxon>Glomerellaceae</taxon>
        <taxon>Colletotrichum</taxon>
        <taxon>Colletotrichum destructivum species complex</taxon>
    </lineage>
</organism>
<comment type="caution">
    <text evidence="2">The sequence shown here is derived from an EMBL/GenBank/DDBJ whole genome shotgun (WGS) entry which is preliminary data.</text>
</comment>
<evidence type="ECO:0000256" key="1">
    <source>
        <dbReference type="SAM" id="MobiDB-lite"/>
    </source>
</evidence>
<dbReference type="KEGG" id="chig:CH63R_14480"/>
<evidence type="ECO:0000313" key="2">
    <source>
        <dbReference type="EMBL" id="OBR02179.1"/>
    </source>
</evidence>
<keyword evidence="3" id="KW-1185">Reference proteome</keyword>
<dbReference type="VEuPathDB" id="FungiDB:CH63R_14480"/>
<dbReference type="Proteomes" id="UP000092177">
    <property type="component" value="Chromosome 11"/>
</dbReference>
<name>A0A1B7XQZ5_COLHI</name>
<dbReference type="RefSeq" id="XP_018150697.1">
    <property type="nucleotide sequence ID" value="XM_018309454.1"/>
</dbReference>
<dbReference type="EMBL" id="LTAN01000011">
    <property type="protein sequence ID" value="OBR02179.1"/>
    <property type="molecule type" value="Genomic_DNA"/>
</dbReference>
<protein>
    <submittedName>
        <fullName evidence="2">Uncharacterized protein</fullName>
    </submittedName>
</protein>